<evidence type="ECO:0000313" key="2">
    <source>
        <dbReference type="Proteomes" id="UP000192074"/>
    </source>
</evidence>
<dbReference type="AlphaFoldDB" id="A0A822VBA6"/>
<name>A0A822VBA6_AGRTU</name>
<reference evidence="1 2" key="1">
    <citation type="submission" date="2016-01" db="EMBL/GenBank/DDBJ databases">
        <authorList>
            <person name="Regsiter A."/>
            <person name="william w."/>
        </authorList>
    </citation>
    <scope>NUCLEOTIDE SEQUENCE [LARGE SCALE GENOMIC DNA]</scope>
    <source>
        <strain evidence="1 2">B6</strain>
    </source>
</reference>
<dbReference type="EMBL" id="FCNL01000040">
    <property type="protein sequence ID" value="CVI25126.1"/>
    <property type="molecule type" value="Genomic_DNA"/>
</dbReference>
<accession>A0A822VBA6</accession>
<dbReference type="Proteomes" id="UP000192074">
    <property type="component" value="Unassembled WGS sequence"/>
</dbReference>
<proteinExistence type="predicted"/>
<sequence>MSPLFVHIVDMPALGKWLLWQRTIMPVSGPSLPAFPPLSLRKYVGSLLWPSYAKRCFSQGDIDLFGISAPPELRSKRMFHFCKPCQLTRFLVRCAN</sequence>
<evidence type="ECO:0000313" key="1">
    <source>
        <dbReference type="EMBL" id="CVI25126.1"/>
    </source>
</evidence>
<comment type="caution">
    <text evidence="1">The sequence shown here is derived from an EMBL/GenBank/DDBJ whole genome shotgun (WGS) entry which is preliminary data.</text>
</comment>
<gene>
    <name evidence="1" type="ORF">AGR4A_pAt10505</name>
</gene>
<organism evidence="1 2">
    <name type="scientific">Agrobacterium tumefaciens str. B6</name>
    <dbReference type="NCBI Taxonomy" id="1183423"/>
    <lineage>
        <taxon>Bacteria</taxon>
        <taxon>Pseudomonadati</taxon>
        <taxon>Pseudomonadota</taxon>
        <taxon>Alphaproteobacteria</taxon>
        <taxon>Hyphomicrobiales</taxon>
        <taxon>Rhizobiaceae</taxon>
        <taxon>Rhizobium/Agrobacterium group</taxon>
        <taxon>Agrobacterium</taxon>
        <taxon>Agrobacterium tumefaciens complex</taxon>
    </lineage>
</organism>
<protein>
    <submittedName>
        <fullName evidence="1">Uncharacterized protein</fullName>
    </submittedName>
</protein>